<dbReference type="CDD" id="cd04647">
    <property type="entry name" value="LbH_MAT_like"/>
    <property type="match status" value="1"/>
</dbReference>
<comment type="caution">
    <text evidence="4">The sequence shown here is derived from an EMBL/GenBank/DDBJ whole genome shotgun (WGS) entry which is preliminary data.</text>
</comment>
<gene>
    <name evidence="4" type="ORF">AUC60_22510</name>
</gene>
<dbReference type="EMBL" id="LOHF01000025">
    <property type="protein sequence ID" value="OUM71568.1"/>
    <property type="molecule type" value="Genomic_DNA"/>
</dbReference>
<accession>A0A1Y3NVD1</accession>
<keyword evidence="3" id="KW-0012">Acyltransferase</keyword>
<evidence type="ECO:0000313" key="4">
    <source>
        <dbReference type="EMBL" id="OUM71568.1"/>
    </source>
</evidence>
<dbReference type="InterPro" id="IPR050179">
    <property type="entry name" value="Trans_hexapeptide_repeat"/>
</dbReference>
<dbReference type="Proteomes" id="UP000195440">
    <property type="component" value="Unassembled WGS sequence"/>
</dbReference>
<dbReference type="PANTHER" id="PTHR43300">
    <property type="entry name" value="ACETYLTRANSFERASE"/>
    <property type="match status" value="1"/>
</dbReference>
<organism evidence="4 5">
    <name type="scientific">Pseudomonas caspiana</name>
    <dbReference type="NCBI Taxonomy" id="1451454"/>
    <lineage>
        <taxon>Bacteria</taxon>
        <taxon>Pseudomonadati</taxon>
        <taxon>Pseudomonadota</taxon>
        <taxon>Gammaproteobacteria</taxon>
        <taxon>Pseudomonadales</taxon>
        <taxon>Pseudomonadaceae</taxon>
        <taxon>Pseudomonas</taxon>
    </lineage>
</organism>
<evidence type="ECO:0000256" key="3">
    <source>
        <dbReference type="ARBA" id="ARBA00023315"/>
    </source>
</evidence>
<comment type="similarity">
    <text evidence="1">Belongs to the transferase hexapeptide repeat family.</text>
</comment>
<sequence length="196" mass="21201">MGFLNKTQIEKMGFASVGENPQLSDKASYYNCAKIIIGDNVRIDDFCVLSAGAEGIVLGNYIHIAVSSLLIGAGKITMRDFSGLSSKVSIYSSTDDYSGISMTNPTVPDDFRKVKNADVNIGRHVIIGAGSVVLPGVVLEQGVAVGALSLVSKSCKEFGIYSGVPAKRIKERKRNLLELEQQFIAERESELRVQMH</sequence>
<keyword evidence="2 4" id="KW-0808">Transferase</keyword>
<protein>
    <submittedName>
        <fullName evidence="4">Galactoside O-acetyltransferase</fullName>
    </submittedName>
</protein>
<dbReference type="OrthoDB" id="9815592at2"/>
<evidence type="ECO:0000256" key="2">
    <source>
        <dbReference type="ARBA" id="ARBA00022679"/>
    </source>
</evidence>
<dbReference type="InterPro" id="IPR011004">
    <property type="entry name" value="Trimer_LpxA-like_sf"/>
</dbReference>
<evidence type="ECO:0000313" key="5">
    <source>
        <dbReference type="Proteomes" id="UP000195440"/>
    </source>
</evidence>
<dbReference type="AlphaFoldDB" id="A0A1Y3NVD1"/>
<dbReference type="RefSeq" id="WP_087273107.1">
    <property type="nucleotide sequence ID" value="NZ_JBJGBV010000002.1"/>
</dbReference>
<dbReference type="SUPFAM" id="SSF51161">
    <property type="entry name" value="Trimeric LpxA-like enzymes"/>
    <property type="match status" value="1"/>
</dbReference>
<reference evidence="4 5" key="1">
    <citation type="journal article" date="2017" name="Syst. Appl. Microbiol.">
        <title>Pseudomonas caspiana sp. nov., a citrus pathogen in the Pseudomonas syringae phylogenetic group.</title>
        <authorList>
            <person name="Busquets A."/>
            <person name="Gomila M."/>
            <person name="Beiki F."/>
            <person name="Mulet M."/>
            <person name="Rahimian H."/>
            <person name="Garcia-Valdes E."/>
            <person name="Lalucat J."/>
        </authorList>
    </citation>
    <scope>NUCLEOTIDE SEQUENCE [LARGE SCALE GENOMIC DNA]</scope>
    <source>
        <strain evidence="4 5">FBF102</strain>
    </source>
</reference>
<dbReference type="PANTHER" id="PTHR43300:SF12">
    <property type="entry name" value="CHLORAMPHENICOL ACETYLTRANSFERASE"/>
    <property type="match status" value="1"/>
</dbReference>
<evidence type="ECO:0000256" key="1">
    <source>
        <dbReference type="ARBA" id="ARBA00007274"/>
    </source>
</evidence>
<name>A0A1Y3NVD1_9PSED</name>
<dbReference type="GO" id="GO:0016746">
    <property type="term" value="F:acyltransferase activity"/>
    <property type="evidence" value="ECO:0007669"/>
    <property type="project" value="UniProtKB-KW"/>
</dbReference>
<keyword evidence="5" id="KW-1185">Reference proteome</keyword>
<proteinExistence type="inferred from homology"/>
<dbReference type="Gene3D" id="2.160.10.10">
    <property type="entry name" value="Hexapeptide repeat proteins"/>
    <property type="match status" value="1"/>
</dbReference>